<evidence type="ECO:0000313" key="2">
    <source>
        <dbReference type="EMBL" id="GKV42426.1"/>
    </source>
</evidence>
<keyword evidence="3" id="KW-1185">Reference proteome</keyword>
<dbReference type="Proteomes" id="UP001054252">
    <property type="component" value="Unassembled WGS sequence"/>
</dbReference>
<organism evidence="2 3">
    <name type="scientific">Rubroshorea leprosula</name>
    <dbReference type="NCBI Taxonomy" id="152421"/>
    <lineage>
        <taxon>Eukaryota</taxon>
        <taxon>Viridiplantae</taxon>
        <taxon>Streptophyta</taxon>
        <taxon>Embryophyta</taxon>
        <taxon>Tracheophyta</taxon>
        <taxon>Spermatophyta</taxon>
        <taxon>Magnoliopsida</taxon>
        <taxon>eudicotyledons</taxon>
        <taxon>Gunneridae</taxon>
        <taxon>Pentapetalae</taxon>
        <taxon>rosids</taxon>
        <taxon>malvids</taxon>
        <taxon>Malvales</taxon>
        <taxon>Dipterocarpaceae</taxon>
        <taxon>Rubroshorea</taxon>
    </lineage>
</organism>
<dbReference type="AlphaFoldDB" id="A0AAV5LY26"/>
<keyword evidence="1" id="KW-0732">Signal</keyword>
<proteinExistence type="predicted"/>
<dbReference type="EMBL" id="BPVZ01000158">
    <property type="protein sequence ID" value="GKV42426.1"/>
    <property type="molecule type" value="Genomic_DNA"/>
</dbReference>
<sequence>MATKALALLVICLVIFPAILPPKAAEAQDLKIPRYSETRVFGQFHSPTPLKSLVAPTLRNP</sequence>
<accession>A0AAV5LY26</accession>
<evidence type="ECO:0000313" key="3">
    <source>
        <dbReference type="Proteomes" id="UP001054252"/>
    </source>
</evidence>
<comment type="caution">
    <text evidence="2">The sequence shown here is derived from an EMBL/GenBank/DDBJ whole genome shotgun (WGS) entry which is preliminary data.</text>
</comment>
<feature type="signal peptide" evidence="1">
    <location>
        <begin position="1"/>
        <end position="27"/>
    </location>
</feature>
<reference evidence="2 3" key="1">
    <citation type="journal article" date="2021" name="Commun. Biol.">
        <title>The genome of Shorea leprosula (Dipterocarpaceae) highlights the ecological relevance of drought in aseasonal tropical rainforests.</title>
        <authorList>
            <person name="Ng K.K.S."/>
            <person name="Kobayashi M.J."/>
            <person name="Fawcett J.A."/>
            <person name="Hatakeyama M."/>
            <person name="Paape T."/>
            <person name="Ng C.H."/>
            <person name="Ang C.C."/>
            <person name="Tnah L.H."/>
            <person name="Lee C.T."/>
            <person name="Nishiyama T."/>
            <person name="Sese J."/>
            <person name="O'Brien M.J."/>
            <person name="Copetti D."/>
            <person name="Mohd Noor M.I."/>
            <person name="Ong R.C."/>
            <person name="Putra M."/>
            <person name="Sireger I.Z."/>
            <person name="Indrioko S."/>
            <person name="Kosugi Y."/>
            <person name="Izuno A."/>
            <person name="Isagi Y."/>
            <person name="Lee S.L."/>
            <person name="Shimizu K.K."/>
        </authorList>
    </citation>
    <scope>NUCLEOTIDE SEQUENCE [LARGE SCALE GENOMIC DNA]</scope>
    <source>
        <strain evidence="2">214</strain>
    </source>
</reference>
<gene>
    <name evidence="2" type="ORF">SLEP1_g49833</name>
</gene>
<feature type="chain" id="PRO_5043910340" evidence="1">
    <location>
        <begin position="28"/>
        <end position="61"/>
    </location>
</feature>
<name>A0AAV5LY26_9ROSI</name>
<evidence type="ECO:0000256" key="1">
    <source>
        <dbReference type="SAM" id="SignalP"/>
    </source>
</evidence>
<protein>
    <submittedName>
        <fullName evidence="2">Uncharacterized protein</fullName>
    </submittedName>
</protein>